<accession>A0A6A6R0E9</accession>
<sequence>MLSQYIALATIAASSVYALPNIANRDNTGVWDPNGNIKLTFSHDTVKLGDVDINAMFDALTGACHESGQCDTSPLTFDGWWQASGLNGEMGPIVVTMDPSGAYPTWIRNGLVDTLRAAVLAAANCGNSVNTQGCGGDEKGCQLTKTTAWQCEIPKYVGINFQDPKAANAAPPNIGADITMELVDSDICAQILGGMGAVAGAVSGYAGGIFSLLSLACN</sequence>
<evidence type="ECO:0000313" key="3">
    <source>
        <dbReference type="Proteomes" id="UP000799750"/>
    </source>
</evidence>
<evidence type="ECO:0000256" key="1">
    <source>
        <dbReference type="SAM" id="SignalP"/>
    </source>
</evidence>
<name>A0A6A6R0E9_9PEZI</name>
<dbReference type="OrthoDB" id="4704201at2759"/>
<feature type="signal peptide" evidence="1">
    <location>
        <begin position="1"/>
        <end position="18"/>
    </location>
</feature>
<organism evidence="2 3">
    <name type="scientific">Lophium mytilinum</name>
    <dbReference type="NCBI Taxonomy" id="390894"/>
    <lineage>
        <taxon>Eukaryota</taxon>
        <taxon>Fungi</taxon>
        <taxon>Dikarya</taxon>
        <taxon>Ascomycota</taxon>
        <taxon>Pezizomycotina</taxon>
        <taxon>Dothideomycetes</taxon>
        <taxon>Pleosporomycetidae</taxon>
        <taxon>Mytilinidiales</taxon>
        <taxon>Mytilinidiaceae</taxon>
        <taxon>Lophium</taxon>
    </lineage>
</organism>
<feature type="chain" id="PRO_5025642975" description="Ecp2 effector protein domain-containing protein" evidence="1">
    <location>
        <begin position="19"/>
        <end position="218"/>
    </location>
</feature>
<keyword evidence="3" id="KW-1185">Reference proteome</keyword>
<keyword evidence="1" id="KW-0732">Signal</keyword>
<evidence type="ECO:0000313" key="2">
    <source>
        <dbReference type="EMBL" id="KAF2498238.1"/>
    </source>
</evidence>
<dbReference type="Proteomes" id="UP000799750">
    <property type="component" value="Unassembled WGS sequence"/>
</dbReference>
<reference evidence="2" key="1">
    <citation type="journal article" date="2020" name="Stud. Mycol.">
        <title>101 Dothideomycetes genomes: a test case for predicting lifestyles and emergence of pathogens.</title>
        <authorList>
            <person name="Haridas S."/>
            <person name="Albert R."/>
            <person name="Binder M."/>
            <person name="Bloem J."/>
            <person name="Labutti K."/>
            <person name="Salamov A."/>
            <person name="Andreopoulos B."/>
            <person name="Baker S."/>
            <person name="Barry K."/>
            <person name="Bills G."/>
            <person name="Bluhm B."/>
            <person name="Cannon C."/>
            <person name="Castanera R."/>
            <person name="Culley D."/>
            <person name="Daum C."/>
            <person name="Ezra D."/>
            <person name="Gonzalez J."/>
            <person name="Henrissat B."/>
            <person name="Kuo A."/>
            <person name="Liang C."/>
            <person name="Lipzen A."/>
            <person name="Lutzoni F."/>
            <person name="Magnuson J."/>
            <person name="Mondo S."/>
            <person name="Nolan M."/>
            <person name="Ohm R."/>
            <person name="Pangilinan J."/>
            <person name="Park H.-J."/>
            <person name="Ramirez L."/>
            <person name="Alfaro M."/>
            <person name="Sun H."/>
            <person name="Tritt A."/>
            <person name="Yoshinaga Y."/>
            <person name="Zwiers L.-H."/>
            <person name="Turgeon B."/>
            <person name="Goodwin S."/>
            <person name="Spatafora J."/>
            <person name="Crous P."/>
            <person name="Grigoriev I."/>
        </authorList>
    </citation>
    <scope>NUCLEOTIDE SEQUENCE</scope>
    <source>
        <strain evidence="2">CBS 269.34</strain>
    </source>
</reference>
<gene>
    <name evidence="2" type="ORF">BU16DRAFT_570799</name>
</gene>
<dbReference type="AlphaFoldDB" id="A0A6A6R0E9"/>
<dbReference type="EMBL" id="MU004185">
    <property type="protein sequence ID" value="KAF2498238.1"/>
    <property type="molecule type" value="Genomic_DNA"/>
</dbReference>
<protein>
    <recommendedName>
        <fullName evidence="4">Ecp2 effector protein domain-containing protein</fullName>
    </recommendedName>
</protein>
<evidence type="ECO:0008006" key="4">
    <source>
        <dbReference type="Google" id="ProtNLM"/>
    </source>
</evidence>
<proteinExistence type="predicted"/>